<dbReference type="Pfam" id="PF08291">
    <property type="entry name" value="Peptidase_M15_3"/>
    <property type="match status" value="1"/>
</dbReference>
<dbReference type="InterPro" id="IPR013230">
    <property type="entry name" value="Peptidase_M15A_C"/>
</dbReference>
<proteinExistence type="predicted"/>
<name>A0A919E6X4_9PROT</name>
<protein>
    <recommendedName>
        <fullName evidence="1">Peptidase M15A C-terminal domain-containing protein</fullName>
    </recommendedName>
</protein>
<organism evidence="2 3">
    <name type="scientific">Kordiimonas sediminis</name>
    <dbReference type="NCBI Taxonomy" id="1735581"/>
    <lineage>
        <taxon>Bacteria</taxon>
        <taxon>Pseudomonadati</taxon>
        <taxon>Pseudomonadota</taxon>
        <taxon>Alphaproteobacteria</taxon>
        <taxon>Kordiimonadales</taxon>
        <taxon>Kordiimonadaceae</taxon>
        <taxon>Kordiimonas</taxon>
    </lineage>
</organism>
<evidence type="ECO:0000313" key="2">
    <source>
        <dbReference type="EMBL" id="GHF18292.1"/>
    </source>
</evidence>
<gene>
    <name evidence="2" type="ORF">GCM10017044_11010</name>
</gene>
<comment type="caution">
    <text evidence="2">The sequence shown here is derived from an EMBL/GenBank/DDBJ whole genome shotgun (WGS) entry which is preliminary data.</text>
</comment>
<dbReference type="Proteomes" id="UP000630923">
    <property type="component" value="Unassembled WGS sequence"/>
</dbReference>
<evidence type="ECO:0000313" key="3">
    <source>
        <dbReference type="Proteomes" id="UP000630923"/>
    </source>
</evidence>
<dbReference type="InterPro" id="IPR009045">
    <property type="entry name" value="Zn_M74/Hedgehog-like"/>
</dbReference>
<feature type="domain" description="Peptidase M15A C-terminal" evidence="1">
    <location>
        <begin position="11"/>
        <end position="110"/>
    </location>
</feature>
<dbReference type="Gene3D" id="3.30.1380.10">
    <property type="match status" value="1"/>
</dbReference>
<dbReference type="EMBL" id="BNCI01000001">
    <property type="protein sequence ID" value="GHF18292.1"/>
    <property type="molecule type" value="Genomic_DNA"/>
</dbReference>
<dbReference type="RefSeq" id="WP_191250629.1">
    <property type="nucleotide sequence ID" value="NZ_BNCI01000001.1"/>
</dbReference>
<keyword evidence="3" id="KW-1185">Reference proteome</keyword>
<sequence length="190" mass="21576">MTYDPTYLLSPHFRKTEFARSKTAEKYGIDNSITEPHIIANLQALCSLVLEPIRTRCGRPVIISSGYRCEALNRAVGGARESQHTFGEAADFYVRGMPMEDLALTISHSDDIPFDQLIYEVRYRKNSTPVRWIHVSHKRHGRNRRECLTVSTACGQRQTVTGIQTPVYGDKGMTHHFRKISEGSHGNSFH</sequence>
<evidence type="ECO:0000259" key="1">
    <source>
        <dbReference type="Pfam" id="PF08291"/>
    </source>
</evidence>
<reference evidence="2" key="1">
    <citation type="journal article" date="2014" name="Int. J. Syst. Evol. Microbiol.">
        <title>Complete genome sequence of Corynebacterium casei LMG S-19264T (=DSM 44701T), isolated from a smear-ripened cheese.</title>
        <authorList>
            <consortium name="US DOE Joint Genome Institute (JGI-PGF)"/>
            <person name="Walter F."/>
            <person name="Albersmeier A."/>
            <person name="Kalinowski J."/>
            <person name="Ruckert C."/>
        </authorList>
    </citation>
    <scope>NUCLEOTIDE SEQUENCE</scope>
    <source>
        <strain evidence="2">KCTC 42590</strain>
    </source>
</reference>
<accession>A0A919E6X4</accession>
<dbReference type="SUPFAM" id="SSF55166">
    <property type="entry name" value="Hedgehog/DD-peptidase"/>
    <property type="match status" value="1"/>
</dbReference>
<reference evidence="2" key="2">
    <citation type="submission" date="2020-09" db="EMBL/GenBank/DDBJ databases">
        <authorList>
            <person name="Sun Q."/>
            <person name="Kim S."/>
        </authorList>
    </citation>
    <scope>NUCLEOTIDE SEQUENCE</scope>
    <source>
        <strain evidence="2">KCTC 42590</strain>
    </source>
</reference>
<dbReference type="AlphaFoldDB" id="A0A919E6X4"/>